<gene>
    <name evidence="4" type="ORF">KUTeg_014622</name>
</gene>
<feature type="domain" description="C2H2-type" evidence="3">
    <location>
        <begin position="78"/>
        <end position="105"/>
    </location>
</feature>
<keyword evidence="5" id="KW-1185">Reference proteome</keyword>
<feature type="compositionally biased region" description="Polar residues" evidence="2">
    <location>
        <begin position="56"/>
        <end position="69"/>
    </location>
</feature>
<keyword evidence="1" id="KW-0479">Metal-binding</keyword>
<dbReference type="EMBL" id="JARBDR010000708">
    <property type="protein sequence ID" value="KAJ8307839.1"/>
    <property type="molecule type" value="Genomic_DNA"/>
</dbReference>
<sequence length="405" mass="45583">MRLSTSAPSTSTQRVSSRSTIRTQPTSRRVTRSTSALTDRPAQTPTVLPTRPPRTAQSTCQPIRPSTSAPDDDDEPVTTCFWCLQTFTDEHELKKHEKCHDMDEQSSPIKRRRRHSISLDDFSPIAGPSSTNQLGTRNDRLTYTIKQVGEKKFKNAAIDRHYKVQFHANEALQGGKLSDLHDELQGMFDELLNEVKLGLQGNDLGRVVISHPKLTSNIIVPLQKLDELSGAKVMEYVENVLNSHEHLALEDEMTIDVGTIEIPKGGYGIQINNIQDSLCLARAILMGCLKIRQMDTKDWKDMISGDSHLTLEELVLKYKACPKWFYRDLNKEKFAHRQTEIVHKVCEEINVCTLLHLGLNDIPPFEQFFEVDVLVNANAIGFVKSVQGVRIVTTVSVANISTRPT</sequence>
<evidence type="ECO:0000256" key="1">
    <source>
        <dbReference type="PROSITE-ProRule" id="PRU00042"/>
    </source>
</evidence>
<dbReference type="PROSITE" id="PS50157">
    <property type="entry name" value="ZINC_FINGER_C2H2_2"/>
    <property type="match status" value="1"/>
</dbReference>
<reference evidence="4 5" key="1">
    <citation type="submission" date="2022-12" db="EMBL/GenBank/DDBJ databases">
        <title>Chromosome-level genome of Tegillarca granosa.</title>
        <authorList>
            <person name="Kim J."/>
        </authorList>
    </citation>
    <scope>NUCLEOTIDE SEQUENCE [LARGE SCALE GENOMIC DNA]</scope>
    <source>
        <strain evidence="4">Teg-2019</strain>
        <tissue evidence="4">Adductor muscle</tissue>
    </source>
</reference>
<evidence type="ECO:0000313" key="5">
    <source>
        <dbReference type="Proteomes" id="UP001217089"/>
    </source>
</evidence>
<evidence type="ECO:0000313" key="4">
    <source>
        <dbReference type="EMBL" id="KAJ8307839.1"/>
    </source>
</evidence>
<keyword evidence="1" id="KW-0863">Zinc-finger</keyword>
<organism evidence="4 5">
    <name type="scientific">Tegillarca granosa</name>
    <name type="common">Malaysian cockle</name>
    <name type="synonym">Anadara granosa</name>
    <dbReference type="NCBI Taxonomy" id="220873"/>
    <lineage>
        <taxon>Eukaryota</taxon>
        <taxon>Metazoa</taxon>
        <taxon>Spiralia</taxon>
        <taxon>Lophotrochozoa</taxon>
        <taxon>Mollusca</taxon>
        <taxon>Bivalvia</taxon>
        <taxon>Autobranchia</taxon>
        <taxon>Pteriomorphia</taxon>
        <taxon>Arcoida</taxon>
        <taxon>Arcoidea</taxon>
        <taxon>Arcidae</taxon>
        <taxon>Tegillarca</taxon>
    </lineage>
</organism>
<feature type="compositionally biased region" description="Low complexity" evidence="2">
    <location>
        <begin position="44"/>
        <end position="55"/>
    </location>
</feature>
<comment type="caution">
    <text evidence="4">The sequence shown here is derived from an EMBL/GenBank/DDBJ whole genome shotgun (WGS) entry which is preliminary data.</text>
</comment>
<name>A0ABQ9ERH9_TEGGR</name>
<proteinExistence type="predicted"/>
<feature type="compositionally biased region" description="Polar residues" evidence="2">
    <location>
        <begin position="24"/>
        <end position="43"/>
    </location>
</feature>
<feature type="compositionally biased region" description="Low complexity" evidence="2">
    <location>
        <begin position="9"/>
        <end position="23"/>
    </location>
</feature>
<dbReference type="InterPro" id="IPR013087">
    <property type="entry name" value="Znf_C2H2_type"/>
</dbReference>
<accession>A0ABQ9ERH9</accession>
<protein>
    <recommendedName>
        <fullName evidence="3">C2H2-type domain-containing protein</fullName>
    </recommendedName>
</protein>
<dbReference type="PROSITE" id="PS00028">
    <property type="entry name" value="ZINC_FINGER_C2H2_1"/>
    <property type="match status" value="1"/>
</dbReference>
<keyword evidence="1" id="KW-0862">Zinc</keyword>
<feature type="region of interest" description="Disordered" evidence="2">
    <location>
        <begin position="1"/>
        <end position="74"/>
    </location>
</feature>
<evidence type="ECO:0000256" key="2">
    <source>
        <dbReference type="SAM" id="MobiDB-lite"/>
    </source>
</evidence>
<dbReference type="Proteomes" id="UP001217089">
    <property type="component" value="Unassembled WGS sequence"/>
</dbReference>
<evidence type="ECO:0000259" key="3">
    <source>
        <dbReference type="PROSITE" id="PS50157"/>
    </source>
</evidence>